<protein>
    <submittedName>
        <fullName evidence="2">CLUMA_CG019535, isoform A</fullName>
    </submittedName>
</protein>
<evidence type="ECO:0000313" key="2">
    <source>
        <dbReference type="EMBL" id="CRL06677.1"/>
    </source>
</evidence>
<name>A0A1J1J2K6_9DIPT</name>
<dbReference type="SUPFAM" id="SSF52058">
    <property type="entry name" value="L domain-like"/>
    <property type="match status" value="1"/>
</dbReference>
<dbReference type="InterPro" id="IPR032675">
    <property type="entry name" value="LRR_dom_sf"/>
</dbReference>
<feature type="chain" id="PRO_5013063029" evidence="1">
    <location>
        <begin position="22"/>
        <end position="198"/>
    </location>
</feature>
<feature type="signal peptide" evidence="1">
    <location>
        <begin position="1"/>
        <end position="21"/>
    </location>
</feature>
<dbReference type="Gene3D" id="3.80.10.10">
    <property type="entry name" value="Ribonuclease Inhibitor"/>
    <property type="match status" value="1"/>
</dbReference>
<dbReference type="InterPro" id="IPR026906">
    <property type="entry name" value="LRR_5"/>
</dbReference>
<dbReference type="STRING" id="568069.A0A1J1J2K6"/>
<sequence length="198" mass="21772">MRMMRSIIFLTLTITINVIICDKEPIECEIFVDRGRGLTACQFAKVNSTGKDTTAINAKPTNFQGRLIESNQVTAVAIAYSEFDRIPNSIFTTFEGILRIKIYGGSLKVIGNGDFNLASNMISFEVYNTTIDEITSKAFEGASNLTEITVEKCEIGVIASDAFDGLDKLKKIRFVGSKYPNDDFLKNLSSSVTAIVVP</sequence>
<keyword evidence="3" id="KW-1185">Reference proteome</keyword>
<evidence type="ECO:0000256" key="1">
    <source>
        <dbReference type="SAM" id="SignalP"/>
    </source>
</evidence>
<dbReference type="AlphaFoldDB" id="A0A1J1J2K6"/>
<keyword evidence="1" id="KW-0732">Signal</keyword>
<proteinExistence type="predicted"/>
<organism evidence="2 3">
    <name type="scientific">Clunio marinus</name>
    <dbReference type="NCBI Taxonomy" id="568069"/>
    <lineage>
        <taxon>Eukaryota</taxon>
        <taxon>Metazoa</taxon>
        <taxon>Ecdysozoa</taxon>
        <taxon>Arthropoda</taxon>
        <taxon>Hexapoda</taxon>
        <taxon>Insecta</taxon>
        <taxon>Pterygota</taxon>
        <taxon>Neoptera</taxon>
        <taxon>Endopterygota</taxon>
        <taxon>Diptera</taxon>
        <taxon>Nematocera</taxon>
        <taxon>Chironomoidea</taxon>
        <taxon>Chironomidae</taxon>
        <taxon>Clunio</taxon>
    </lineage>
</organism>
<accession>A0A1J1J2K6</accession>
<dbReference type="Proteomes" id="UP000183832">
    <property type="component" value="Unassembled WGS sequence"/>
</dbReference>
<gene>
    <name evidence="2" type="ORF">CLUMA_CG019535</name>
</gene>
<dbReference type="Pfam" id="PF13306">
    <property type="entry name" value="LRR_5"/>
    <property type="match status" value="1"/>
</dbReference>
<reference evidence="2 3" key="1">
    <citation type="submission" date="2015-04" db="EMBL/GenBank/DDBJ databases">
        <authorList>
            <person name="Syromyatnikov M.Y."/>
            <person name="Popov V.N."/>
        </authorList>
    </citation>
    <scope>NUCLEOTIDE SEQUENCE [LARGE SCALE GENOMIC DNA]</scope>
</reference>
<dbReference type="EMBL" id="CVRI01000067">
    <property type="protein sequence ID" value="CRL06677.1"/>
    <property type="molecule type" value="Genomic_DNA"/>
</dbReference>
<dbReference type="OrthoDB" id="8023798at2759"/>
<evidence type="ECO:0000313" key="3">
    <source>
        <dbReference type="Proteomes" id="UP000183832"/>
    </source>
</evidence>